<accession>A0A9D1UB06</accession>
<protein>
    <submittedName>
        <fullName evidence="1">Uncharacterized protein</fullName>
    </submittedName>
</protein>
<dbReference type="Proteomes" id="UP000824264">
    <property type="component" value="Unassembled WGS sequence"/>
</dbReference>
<dbReference type="EMBL" id="DXGI01000444">
    <property type="protein sequence ID" value="HIW79815.1"/>
    <property type="molecule type" value="Genomic_DNA"/>
</dbReference>
<comment type="caution">
    <text evidence="1">The sequence shown here is derived from an EMBL/GenBank/DDBJ whole genome shotgun (WGS) entry which is preliminary data.</text>
</comment>
<sequence>MMDTPRRATITISETPKENTLSLDVEFFPGLNLQDDAFSGLAHLVYTALEAINKEVERHVR</sequence>
<evidence type="ECO:0000313" key="2">
    <source>
        <dbReference type="Proteomes" id="UP000824264"/>
    </source>
</evidence>
<name>A0A9D1UB06_9BACT</name>
<organism evidence="1 2">
    <name type="scientific">Candidatus Bilophila faecipullorum</name>
    <dbReference type="NCBI Taxonomy" id="2838482"/>
    <lineage>
        <taxon>Bacteria</taxon>
        <taxon>Pseudomonadati</taxon>
        <taxon>Thermodesulfobacteriota</taxon>
        <taxon>Desulfovibrionia</taxon>
        <taxon>Desulfovibrionales</taxon>
        <taxon>Desulfovibrionaceae</taxon>
        <taxon>Bilophila</taxon>
    </lineage>
</organism>
<gene>
    <name evidence="1" type="ORF">H9874_11845</name>
</gene>
<dbReference type="AlphaFoldDB" id="A0A9D1UB06"/>
<reference evidence="1" key="2">
    <citation type="submission" date="2021-04" db="EMBL/GenBank/DDBJ databases">
        <authorList>
            <person name="Gilroy R."/>
        </authorList>
    </citation>
    <scope>NUCLEOTIDE SEQUENCE</scope>
    <source>
        <strain evidence="1">ChiSxjej5B17-1746</strain>
    </source>
</reference>
<evidence type="ECO:0000313" key="1">
    <source>
        <dbReference type="EMBL" id="HIW79815.1"/>
    </source>
</evidence>
<proteinExistence type="predicted"/>
<reference evidence="1" key="1">
    <citation type="journal article" date="2021" name="PeerJ">
        <title>Extensive microbial diversity within the chicken gut microbiome revealed by metagenomics and culture.</title>
        <authorList>
            <person name="Gilroy R."/>
            <person name="Ravi A."/>
            <person name="Getino M."/>
            <person name="Pursley I."/>
            <person name="Horton D.L."/>
            <person name="Alikhan N.F."/>
            <person name="Baker D."/>
            <person name="Gharbi K."/>
            <person name="Hall N."/>
            <person name="Watson M."/>
            <person name="Adriaenssens E.M."/>
            <person name="Foster-Nyarko E."/>
            <person name="Jarju S."/>
            <person name="Secka A."/>
            <person name="Antonio M."/>
            <person name="Oren A."/>
            <person name="Chaudhuri R.R."/>
            <person name="La Ragione R."/>
            <person name="Hildebrand F."/>
            <person name="Pallen M.J."/>
        </authorList>
    </citation>
    <scope>NUCLEOTIDE SEQUENCE</scope>
    <source>
        <strain evidence="1">ChiSxjej5B17-1746</strain>
    </source>
</reference>